<keyword evidence="2" id="KW-0472">Membrane</keyword>
<evidence type="ECO:0000256" key="1">
    <source>
        <dbReference type="SAM" id="MobiDB-lite"/>
    </source>
</evidence>
<proteinExistence type="predicted"/>
<reference evidence="3" key="2">
    <citation type="journal article" date="2019" name="IMA Fungus">
        <title>Genome sequencing and comparison of five Tilletia species to identify candidate genes for the detection of regulated species infecting wheat.</title>
        <authorList>
            <person name="Nguyen H.D.T."/>
            <person name="Sultana T."/>
            <person name="Kesanakurti P."/>
            <person name="Hambleton S."/>
        </authorList>
    </citation>
    <scope>NUCLEOTIDE SEQUENCE</scope>
    <source>
        <strain evidence="3">DAOMC 236422</strain>
    </source>
</reference>
<feature type="transmembrane region" description="Helical" evidence="2">
    <location>
        <begin position="149"/>
        <end position="174"/>
    </location>
</feature>
<feature type="transmembrane region" description="Helical" evidence="2">
    <location>
        <begin position="115"/>
        <end position="137"/>
    </location>
</feature>
<keyword evidence="4" id="KW-1185">Reference proteome</keyword>
<gene>
    <name evidence="3" type="ORF">A4X09_0g3346</name>
</gene>
<accession>A0A8X7T5B1</accession>
<dbReference type="EMBL" id="LWDG02000117">
    <property type="protein sequence ID" value="KAE8268994.1"/>
    <property type="molecule type" value="Genomic_DNA"/>
</dbReference>
<dbReference type="Proteomes" id="UP000078113">
    <property type="component" value="Unassembled WGS sequence"/>
</dbReference>
<evidence type="ECO:0000313" key="4">
    <source>
        <dbReference type="Proteomes" id="UP000078113"/>
    </source>
</evidence>
<dbReference type="AlphaFoldDB" id="A0A8X7T5B1"/>
<evidence type="ECO:0000256" key="2">
    <source>
        <dbReference type="SAM" id="Phobius"/>
    </source>
</evidence>
<evidence type="ECO:0000313" key="3">
    <source>
        <dbReference type="EMBL" id="KAE8268994.1"/>
    </source>
</evidence>
<protein>
    <submittedName>
        <fullName evidence="3">Uncharacterized protein</fullName>
    </submittedName>
</protein>
<keyword evidence="2" id="KW-1133">Transmembrane helix</keyword>
<keyword evidence="2" id="KW-0812">Transmembrane</keyword>
<reference evidence="3" key="1">
    <citation type="submission" date="2016-04" db="EMBL/GenBank/DDBJ databases">
        <authorList>
            <person name="Nguyen H.D."/>
            <person name="Samba Siva P."/>
            <person name="Cullis J."/>
            <person name="Levesque C.A."/>
            <person name="Hambleton S."/>
        </authorList>
    </citation>
    <scope>NUCLEOTIDE SEQUENCE</scope>
    <source>
        <strain evidence="3">DAOMC 236422</strain>
    </source>
</reference>
<organism evidence="3 4">
    <name type="scientific">Tilletia walkeri</name>
    <dbReference type="NCBI Taxonomy" id="117179"/>
    <lineage>
        <taxon>Eukaryota</taxon>
        <taxon>Fungi</taxon>
        <taxon>Dikarya</taxon>
        <taxon>Basidiomycota</taxon>
        <taxon>Ustilaginomycotina</taxon>
        <taxon>Exobasidiomycetes</taxon>
        <taxon>Tilletiales</taxon>
        <taxon>Tilletiaceae</taxon>
        <taxon>Tilletia</taxon>
    </lineage>
</organism>
<feature type="compositionally biased region" description="Polar residues" evidence="1">
    <location>
        <begin position="11"/>
        <end position="25"/>
    </location>
</feature>
<name>A0A8X7T5B1_9BASI</name>
<feature type="transmembrane region" description="Helical" evidence="2">
    <location>
        <begin position="195"/>
        <end position="215"/>
    </location>
</feature>
<sequence>MASRPSLSRPLISQQPSELCTSTTATKEHEPDFPQSSDEEPPPQGPRFRIILLALLSAAGMVAALGGLGTVLVLYIFFQNTWEWTRKEDMLGRFEITTGAEATQLLLFSSIATKVAGWMVAPIMSISAISCAAAVLGDQKKARPTPAQLSMGISVLGGANIMTLFKGMGMLCGFTSTAKRHAHSTKLSSFVRRSILLLFWLTSLEALLAGADFALHKTTKATFTASRPTPDPGPMRFSRGFNQSYCSRDNERCNLADYELYDWGRTKPPARQALSNSSVNSVAWLEDGTAIMVSSQTPSFSYEANSVGVTAGCESLTRSSCSTTPSGNPTILTFDCMQGPIRYNASQYGIEDSRRSLTVLHDHGFLAPDGNILPYYDLTPENISNPFYVGMVAQSWTYIPAEAMDGQGTYLKQDPQFFKDTGFYYYSSQRGSFNVLRCSLTPKNIRFRFDAPTKTYTTIQATNASSQVVFWFSLQADYWLIDSAPTADGVAFTSGRAGEYEAAFSRYYARSLVAGVALAIEATTEGVVIGDSFGQGSTVNVIVFGVYLGALAVLIATIMLVALGGLIAWLTTSKRGHLQAVQLLLLGPEAVICQLLGSPAPDALKKNDPLEIFASATDADRLVTRAERHKSNGNWTMQVHRL</sequence>
<feature type="transmembrane region" description="Helical" evidence="2">
    <location>
        <begin position="50"/>
        <end position="78"/>
    </location>
</feature>
<comment type="caution">
    <text evidence="3">The sequence shown here is derived from an EMBL/GenBank/DDBJ whole genome shotgun (WGS) entry which is preliminary data.</text>
</comment>
<feature type="transmembrane region" description="Helical" evidence="2">
    <location>
        <begin position="541"/>
        <end position="570"/>
    </location>
</feature>
<feature type="region of interest" description="Disordered" evidence="1">
    <location>
        <begin position="1"/>
        <end position="43"/>
    </location>
</feature>